<protein>
    <submittedName>
        <fullName evidence="1">Uncharacterized protein</fullName>
    </submittedName>
</protein>
<reference evidence="1" key="1">
    <citation type="submission" date="2020-06" db="EMBL/GenBank/DDBJ databases">
        <authorList>
            <person name="Li T."/>
            <person name="Hu X."/>
            <person name="Zhang T."/>
            <person name="Song X."/>
            <person name="Zhang H."/>
            <person name="Dai N."/>
            <person name="Sheng W."/>
            <person name="Hou X."/>
            <person name="Wei L."/>
        </authorList>
    </citation>
    <scope>NUCLEOTIDE SEQUENCE</scope>
    <source>
        <strain evidence="1">K16</strain>
        <tissue evidence="1">Leaf</tissue>
    </source>
</reference>
<evidence type="ECO:0000313" key="1">
    <source>
        <dbReference type="EMBL" id="KAK4383969.1"/>
    </source>
</evidence>
<dbReference type="PANTHER" id="PTHR33116:SF78">
    <property type="entry name" value="OS12G0587133 PROTEIN"/>
    <property type="match status" value="1"/>
</dbReference>
<keyword evidence="2" id="KW-1185">Reference proteome</keyword>
<dbReference type="AlphaFoldDB" id="A0AAE1T8J0"/>
<accession>A0AAE1T8J0</accession>
<sequence length="318" mass="35952">MGGVQLSFAGRVQLIKSVLISLEVYLAMAFILPKGIIKEMIKRLRTFLWKGTSSSGYPKVAWEVVCRPIEEGGQGIKDIVALNRALMSKHLWAVIKQDQTSIWVDWIFQTYIVVTYPFCVGDGTSFSLWHDPWHTLGPLIIQFPRGPQMTNTGPLDMLSVVMEDGQWNWPMITDIACLEITHMLPLFRRARTESVGNLMMAPSTLRQLMTFSARRVPRLSGLHFCLVPSRSQRTALFFGLLSWGDCPHWINHGFTTQTVTAFCVRMESQRHTITFSLHAPIPADVLPLSNSRYHFFGPPSLATWNSLGIIQMAWKACG</sequence>
<proteinExistence type="predicted"/>
<organism evidence="1 2">
    <name type="scientific">Sesamum angolense</name>
    <dbReference type="NCBI Taxonomy" id="2727404"/>
    <lineage>
        <taxon>Eukaryota</taxon>
        <taxon>Viridiplantae</taxon>
        <taxon>Streptophyta</taxon>
        <taxon>Embryophyta</taxon>
        <taxon>Tracheophyta</taxon>
        <taxon>Spermatophyta</taxon>
        <taxon>Magnoliopsida</taxon>
        <taxon>eudicotyledons</taxon>
        <taxon>Gunneridae</taxon>
        <taxon>Pentapetalae</taxon>
        <taxon>asterids</taxon>
        <taxon>lamiids</taxon>
        <taxon>Lamiales</taxon>
        <taxon>Pedaliaceae</taxon>
        <taxon>Sesamum</taxon>
    </lineage>
</organism>
<dbReference type="Proteomes" id="UP001289374">
    <property type="component" value="Unassembled WGS sequence"/>
</dbReference>
<gene>
    <name evidence="1" type="ORF">Sango_3103300</name>
</gene>
<dbReference type="PANTHER" id="PTHR33116">
    <property type="entry name" value="REVERSE TRANSCRIPTASE ZINC-BINDING DOMAIN-CONTAINING PROTEIN-RELATED-RELATED"/>
    <property type="match status" value="1"/>
</dbReference>
<comment type="caution">
    <text evidence="1">The sequence shown here is derived from an EMBL/GenBank/DDBJ whole genome shotgun (WGS) entry which is preliminary data.</text>
</comment>
<evidence type="ECO:0000313" key="2">
    <source>
        <dbReference type="Proteomes" id="UP001289374"/>
    </source>
</evidence>
<dbReference type="EMBL" id="JACGWL010000401">
    <property type="protein sequence ID" value="KAK4383969.1"/>
    <property type="molecule type" value="Genomic_DNA"/>
</dbReference>
<reference evidence="1" key="2">
    <citation type="journal article" date="2024" name="Plant">
        <title>Genomic evolution and insights into agronomic trait innovations of Sesamum species.</title>
        <authorList>
            <person name="Miao H."/>
            <person name="Wang L."/>
            <person name="Qu L."/>
            <person name="Liu H."/>
            <person name="Sun Y."/>
            <person name="Le M."/>
            <person name="Wang Q."/>
            <person name="Wei S."/>
            <person name="Zheng Y."/>
            <person name="Lin W."/>
            <person name="Duan Y."/>
            <person name="Cao H."/>
            <person name="Xiong S."/>
            <person name="Wang X."/>
            <person name="Wei L."/>
            <person name="Li C."/>
            <person name="Ma Q."/>
            <person name="Ju M."/>
            <person name="Zhao R."/>
            <person name="Li G."/>
            <person name="Mu C."/>
            <person name="Tian Q."/>
            <person name="Mei H."/>
            <person name="Zhang T."/>
            <person name="Gao T."/>
            <person name="Zhang H."/>
        </authorList>
    </citation>
    <scope>NUCLEOTIDE SEQUENCE</scope>
    <source>
        <strain evidence="1">K16</strain>
    </source>
</reference>
<name>A0AAE1T8J0_9LAMI</name>